<dbReference type="EMBL" id="JACYWE010000005">
    <property type="protein sequence ID" value="MBD8506780.1"/>
    <property type="molecule type" value="Genomic_DNA"/>
</dbReference>
<dbReference type="Pfam" id="PF00561">
    <property type="entry name" value="Abhydrolase_1"/>
    <property type="match status" value="1"/>
</dbReference>
<dbReference type="GO" id="GO:0016020">
    <property type="term" value="C:membrane"/>
    <property type="evidence" value="ECO:0007669"/>
    <property type="project" value="TreeGrafter"/>
</dbReference>
<keyword evidence="2" id="KW-0378">Hydrolase</keyword>
<dbReference type="InterPro" id="IPR000073">
    <property type="entry name" value="AB_hydrolase_1"/>
</dbReference>
<name>A0A927PL64_9ACTN</name>
<dbReference type="PRINTS" id="PR00111">
    <property type="entry name" value="ABHYDROLASE"/>
</dbReference>
<accession>A0A927PL64</accession>
<dbReference type="Proteomes" id="UP000642993">
    <property type="component" value="Unassembled WGS sequence"/>
</dbReference>
<gene>
    <name evidence="2" type="ORF">HT102_09800</name>
</gene>
<sequence>MKHTLKAVAFHGDALRYVDTGEGTPIILVHGLLGSHASWGEQISWLAEDFRVIAVDLYGCGASDKNPGDYTLSAHAASIRDLMDHLGIDSAPVVGHSYGGGVCMQMLYLFPERVQRLCLVSSGGLGPEVSLLLRAASLPGSELVLPVLASPLLRGLAGTAARLAAMLGRPISASPSTLEIWRTFGSVADRDARRAFLRITRGVIGPLGQTICAVKHFPDYRHIPAMVIWGRHDNMIPILHAEQNREVMPHAEAVILEDAGHFPHLDDPVAFHAAVQPFLADTAGAGVPRAQIAS</sequence>
<evidence type="ECO:0000313" key="2">
    <source>
        <dbReference type="EMBL" id="MBD8506780.1"/>
    </source>
</evidence>
<comment type="caution">
    <text evidence="2">The sequence shown here is derived from an EMBL/GenBank/DDBJ whole genome shotgun (WGS) entry which is preliminary data.</text>
</comment>
<dbReference type="GO" id="GO:0016787">
    <property type="term" value="F:hydrolase activity"/>
    <property type="evidence" value="ECO:0007669"/>
    <property type="project" value="UniProtKB-KW"/>
</dbReference>
<dbReference type="PANTHER" id="PTHR43798">
    <property type="entry name" value="MONOACYLGLYCEROL LIPASE"/>
    <property type="match status" value="1"/>
</dbReference>
<dbReference type="PANTHER" id="PTHR43798:SF33">
    <property type="entry name" value="HYDROLASE, PUTATIVE (AFU_ORTHOLOGUE AFUA_2G14860)-RELATED"/>
    <property type="match status" value="1"/>
</dbReference>
<dbReference type="InterPro" id="IPR029058">
    <property type="entry name" value="AB_hydrolase_fold"/>
</dbReference>
<feature type="domain" description="AB hydrolase-1" evidence="1">
    <location>
        <begin position="25"/>
        <end position="268"/>
    </location>
</feature>
<dbReference type="RefSeq" id="WP_192039243.1">
    <property type="nucleotide sequence ID" value="NZ_JACYWE010000005.1"/>
</dbReference>
<evidence type="ECO:0000313" key="3">
    <source>
        <dbReference type="Proteomes" id="UP000642993"/>
    </source>
</evidence>
<dbReference type="InterPro" id="IPR000639">
    <property type="entry name" value="Epox_hydrolase-like"/>
</dbReference>
<dbReference type="AlphaFoldDB" id="A0A927PL64"/>
<organism evidence="2 3">
    <name type="scientific">Lolliginicoccus lacisalsi</name>
    <dbReference type="NCBI Taxonomy" id="2742202"/>
    <lineage>
        <taxon>Bacteria</taxon>
        <taxon>Bacillati</taxon>
        <taxon>Actinomycetota</taxon>
        <taxon>Actinomycetes</taxon>
        <taxon>Mycobacteriales</taxon>
        <taxon>Hoyosellaceae</taxon>
        <taxon>Lolliginicoccus</taxon>
    </lineage>
</organism>
<dbReference type="Gene3D" id="3.40.50.1820">
    <property type="entry name" value="alpha/beta hydrolase"/>
    <property type="match status" value="1"/>
</dbReference>
<protein>
    <submittedName>
        <fullName evidence="2">Alpha/beta hydrolase</fullName>
    </submittedName>
</protein>
<evidence type="ECO:0000259" key="1">
    <source>
        <dbReference type="Pfam" id="PF00561"/>
    </source>
</evidence>
<keyword evidence="3" id="KW-1185">Reference proteome</keyword>
<dbReference type="SUPFAM" id="SSF53474">
    <property type="entry name" value="alpha/beta-Hydrolases"/>
    <property type="match status" value="1"/>
</dbReference>
<reference evidence="2" key="1">
    <citation type="submission" date="2020-09" db="EMBL/GenBank/DDBJ databases">
        <title>Hoyosella lacisalsi sp. nov., a halotolerant actinobacterium isolated from soil of Lake Gudzhirganskoe.</title>
        <authorList>
            <person name="Yang Q."/>
            <person name="Guo P.Y."/>
            <person name="Liu S.W."/>
            <person name="Li F.N."/>
            <person name="Sun C.H."/>
        </authorList>
    </citation>
    <scope>NUCLEOTIDE SEQUENCE</scope>
    <source>
        <strain evidence="2">G463</strain>
    </source>
</reference>
<dbReference type="InterPro" id="IPR050266">
    <property type="entry name" value="AB_hydrolase_sf"/>
</dbReference>
<dbReference type="PRINTS" id="PR00412">
    <property type="entry name" value="EPOXHYDRLASE"/>
</dbReference>
<proteinExistence type="predicted"/>